<gene>
    <name evidence="1" type="ORF">FKW44_018707</name>
</gene>
<reference evidence="2" key="1">
    <citation type="submission" date="2021-01" db="EMBL/GenBank/DDBJ databases">
        <title>Caligus Genome Assembly.</title>
        <authorList>
            <person name="Gallardo-Escarate C."/>
        </authorList>
    </citation>
    <scope>NUCLEOTIDE SEQUENCE [LARGE SCALE GENOMIC DNA]</scope>
</reference>
<evidence type="ECO:0000313" key="2">
    <source>
        <dbReference type="Proteomes" id="UP000595437"/>
    </source>
</evidence>
<evidence type="ECO:0000313" key="1">
    <source>
        <dbReference type="EMBL" id="QQP38199.1"/>
    </source>
</evidence>
<name>A0A7T8JXM8_CALRO</name>
<dbReference type="EMBL" id="CP045902">
    <property type="protein sequence ID" value="QQP38199.1"/>
    <property type="molecule type" value="Genomic_DNA"/>
</dbReference>
<dbReference type="AlphaFoldDB" id="A0A7T8JXM8"/>
<protein>
    <submittedName>
        <fullName evidence="1">Uncharacterized protein</fullName>
    </submittedName>
</protein>
<keyword evidence="2" id="KW-1185">Reference proteome</keyword>
<dbReference type="Proteomes" id="UP000595437">
    <property type="component" value="Chromosome 13"/>
</dbReference>
<accession>A0A7T8JXM8</accession>
<proteinExistence type="predicted"/>
<organism evidence="1 2">
    <name type="scientific">Caligus rogercresseyi</name>
    <name type="common">Sea louse</name>
    <dbReference type="NCBI Taxonomy" id="217165"/>
    <lineage>
        <taxon>Eukaryota</taxon>
        <taxon>Metazoa</taxon>
        <taxon>Ecdysozoa</taxon>
        <taxon>Arthropoda</taxon>
        <taxon>Crustacea</taxon>
        <taxon>Multicrustacea</taxon>
        <taxon>Hexanauplia</taxon>
        <taxon>Copepoda</taxon>
        <taxon>Siphonostomatoida</taxon>
        <taxon>Caligidae</taxon>
        <taxon>Caligus</taxon>
    </lineage>
</organism>
<sequence length="55" mass="6060">MTGLSPLKMLMRTSQQLHYQASSLSHVSGLFGIIRGHNAIDLVSPRGSLEYSHVH</sequence>